<reference evidence="3 4" key="1">
    <citation type="submission" date="2017-04" db="EMBL/GenBank/DDBJ databases">
        <authorList>
            <person name="Afonso C.L."/>
            <person name="Miller P.J."/>
            <person name="Scott M.A."/>
            <person name="Spackman E."/>
            <person name="Goraichik I."/>
            <person name="Dimitrov K.M."/>
            <person name="Suarez D.L."/>
            <person name="Swayne D.E."/>
        </authorList>
    </citation>
    <scope>NUCLEOTIDE SEQUENCE [LARGE SCALE GENOMIC DNA]</scope>
    <source>
        <strain evidence="3 4">B5P</strain>
    </source>
</reference>
<organism evidence="3 4">
    <name type="scientific">Mesorhizobium australicum</name>
    <dbReference type="NCBI Taxonomy" id="536018"/>
    <lineage>
        <taxon>Bacteria</taxon>
        <taxon>Pseudomonadati</taxon>
        <taxon>Pseudomonadota</taxon>
        <taxon>Alphaproteobacteria</taxon>
        <taxon>Hyphomicrobiales</taxon>
        <taxon>Phyllobacteriaceae</taxon>
        <taxon>Mesorhizobium</taxon>
    </lineage>
</organism>
<dbReference type="EMBL" id="FXBL01000004">
    <property type="protein sequence ID" value="SMH38198.1"/>
    <property type="molecule type" value="Genomic_DNA"/>
</dbReference>
<keyword evidence="4" id="KW-1185">Reference proteome</keyword>
<dbReference type="CDD" id="cd13665">
    <property type="entry name" value="PBP2_TRAP_Dctp3_4"/>
    <property type="match status" value="1"/>
</dbReference>
<evidence type="ECO:0000313" key="3">
    <source>
        <dbReference type="EMBL" id="SMH38198.1"/>
    </source>
</evidence>
<evidence type="ECO:0000313" key="4">
    <source>
        <dbReference type="Proteomes" id="UP000193083"/>
    </source>
</evidence>
<evidence type="ECO:0000256" key="1">
    <source>
        <dbReference type="ARBA" id="ARBA00022729"/>
    </source>
</evidence>
<name>A0A1X7NMB6_9HYPH</name>
<accession>A0A1X7NMB6</accession>
<dbReference type="NCBIfam" id="NF037995">
    <property type="entry name" value="TRAP_S1"/>
    <property type="match status" value="1"/>
</dbReference>
<evidence type="ECO:0000256" key="2">
    <source>
        <dbReference type="SAM" id="SignalP"/>
    </source>
</evidence>
<dbReference type="PANTHER" id="PTHR33376">
    <property type="match status" value="1"/>
</dbReference>
<proteinExistence type="predicted"/>
<dbReference type="RefSeq" id="WP_085464046.1">
    <property type="nucleotide sequence ID" value="NZ_FXBL01000004.1"/>
</dbReference>
<sequence>MNFMTRLLAAAAAIFVATNVVSAQTLRFSSFEPPMAMVTKQILTPWAKDVTDASNGALSVQIFAGGSLGRDPAQQLQLVEQGVADIAWVIPGYSPGRFQEGTVAELPFVVPNASAGSAAMWEMYEKGLFKGDYDKLKVLGIFASFPNFVAATRPVETPSDLQGANFRAPGPTMLAAIKAIGAVPVGGISGPSIADSISKGLIVGTLTQWGAVETFRMGEVITNYNTVPLGATPMLVVMNKAKYESLSEEAKAALDKFSGAAFSKRFGELFDKSMVEARARIAASSKVKILDPDEALLAQWKKAVSVAQTDWIAQNPGGQALYDAFTAAIAAHKTGAQ</sequence>
<dbReference type="InterPro" id="IPR038404">
    <property type="entry name" value="TRAP_DctP_sf"/>
</dbReference>
<feature type="signal peptide" evidence="2">
    <location>
        <begin position="1"/>
        <end position="23"/>
    </location>
</feature>
<dbReference type="InterPro" id="IPR018389">
    <property type="entry name" value="DctP_fam"/>
</dbReference>
<dbReference type="Proteomes" id="UP000193083">
    <property type="component" value="Unassembled WGS sequence"/>
</dbReference>
<dbReference type="GO" id="GO:0055085">
    <property type="term" value="P:transmembrane transport"/>
    <property type="evidence" value="ECO:0007669"/>
    <property type="project" value="InterPro"/>
</dbReference>
<dbReference type="AlphaFoldDB" id="A0A1X7NMB6"/>
<dbReference type="Gene3D" id="3.40.190.170">
    <property type="entry name" value="Bacterial extracellular solute-binding protein, family 7"/>
    <property type="match status" value="1"/>
</dbReference>
<feature type="chain" id="PRO_5012846895" evidence="2">
    <location>
        <begin position="24"/>
        <end position="337"/>
    </location>
</feature>
<protein>
    <submittedName>
        <fullName evidence="3">TRAP-type C4-dicarboxylate transport system, substrate-binding protein</fullName>
    </submittedName>
</protein>
<dbReference type="PANTHER" id="PTHR33376:SF15">
    <property type="entry name" value="BLL6794 PROTEIN"/>
    <property type="match status" value="1"/>
</dbReference>
<gene>
    <name evidence="3" type="ORF">SAMN02982922_2020</name>
</gene>
<keyword evidence="1 2" id="KW-0732">Signal</keyword>
<dbReference type="Pfam" id="PF03480">
    <property type="entry name" value="DctP"/>
    <property type="match status" value="1"/>
</dbReference>